<feature type="domain" description="Lipoyl-binding" evidence="5">
    <location>
        <begin position="1"/>
        <end position="72"/>
    </location>
</feature>
<dbReference type="SUPFAM" id="SSF51230">
    <property type="entry name" value="Single hybrid motif"/>
    <property type="match status" value="1"/>
</dbReference>
<keyword evidence="3" id="KW-0809">Transit peptide</keyword>
<dbReference type="InterPro" id="IPR045257">
    <property type="entry name" value="E2/Pdx1"/>
</dbReference>
<dbReference type="PROSITE" id="PS51826">
    <property type="entry name" value="PSBD"/>
    <property type="match status" value="1"/>
</dbReference>
<dbReference type="InterPro" id="IPR003016">
    <property type="entry name" value="2-oxoA_DH_lipoyl-BS"/>
</dbReference>
<evidence type="ECO:0000259" key="6">
    <source>
        <dbReference type="PROSITE" id="PS51826"/>
    </source>
</evidence>
<dbReference type="InterPro" id="IPR011053">
    <property type="entry name" value="Single_hybrid_motif"/>
</dbReference>
<proteinExistence type="inferred from homology"/>
<dbReference type="Proteomes" id="UP000799640">
    <property type="component" value="Unassembled WGS sequence"/>
</dbReference>
<gene>
    <name evidence="7" type="ORF">EJ06DRAFT_478260</name>
</gene>
<dbReference type="PANTHER" id="PTHR23151">
    <property type="entry name" value="DIHYDROLIPOAMIDE ACETYL/SUCCINYL-TRANSFERASE-RELATED"/>
    <property type="match status" value="1"/>
</dbReference>
<dbReference type="Pfam" id="PF00364">
    <property type="entry name" value="Biotin_lipoyl"/>
    <property type="match status" value="1"/>
</dbReference>
<dbReference type="GO" id="GO:0045254">
    <property type="term" value="C:pyruvate dehydrogenase complex"/>
    <property type="evidence" value="ECO:0007669"/>
    <property type="project" value="InterPro"/>
</dbReference>
<evidence type="ECO:0000313" key="8">
    <source>
        <dbReference type="Proteomes" id="UP000799640"/>
    </source>
</evidence>
<dbReference type="SUPFAM" id="SSF47005">
    <property type="entry name" value="Peripheral subunit-binding domain of 2-oxo acid dehydrogenase complex"/>
    <property type="match status" value="1"/>
</dbReference>
<evidence type="ECO:0000256" key="2">
    <source>
        <dbReference type="ARBA" id="ARBA00022823"/>
    </source>
</evidence>
<dbReference type="InterPro" id="IPR004167">
    <property type="entry name" value="PSBD"/>
</dbReference>
<dbReference type="PROSITE" id="PS50968">
    <property type="entry name" value="BIOTINYL_LIPOYL"/>
    <property type="match status" value="1"/>
</dbReference>
<dbReference type="InterPro" id="IPR036625">
    <property type="entry name" value="E3-bd_dom_sf"/>
</dbReference>
<dbReference type="CDD" id="cd06849">
    <property type="entry name" value="lipoyl_domain"/>
    <property type="match status" value="1"/>
</dbReference>
<dbReference type="EMBL" id="ML996697">
    <property type="protein sequence ID" value="KAF2399467.1"/>
    <property type="molecule type" value="Genomic_DNA"/>
</dbReference>
<name>A0A6G1HUE9_9PEZI</name>
<dbReference type="GO" id="GO:0006086">
    <property type="term" value="P:pyruvate decarboxylation to acetyl-CoA"/>
    <property type="evidence" value="ECO:0007669"/>
    <property type="project" value="InterPro"/>
</dbReference>
<dbReference type="InterPro" id="IPR000089">
    <property type="entry name" value="Biotin_lipoyl"/>
</dbReference>
<dbReference type="GO" id="GO:0004742">
    <property type="term" value="F:dihydrolipoyllysine-residue acetyltransferase activity"/>
    <property type="evidence" value="ECO:0007669"/>
    <property type="project" value="TreeGrafter"/>
</dbReference>
<dbReference type="Gene3D" id="2.40.50.100">
    <property type="match status" value="1"/>
</dbReference>
<feature type="compositionally biased region" description="Polar residues" evidence="4">
    <location>
        <begin position="1"/>
        <end position="15"/>
    </location>
</feature>
<feature type="region of interest" description="Disordered" evidence="4">
    <location>
        <begin position="1"/>
        <end position="23"/>
    </location>
</feature>
<sequence length="379" mass="39746">MPALSPTMTEGNISSWKVKEGDSFSAGDVLLEVETDKAQMDVEAQDDGMMAKITHGDGSKTVKVGTRIAVLAEPGDDLSTLSIPEEDTTPTASEDAPKEVAKSEPSPPKSDSTSSQPSKPKSSSASSDPKRQNPKYPLYPSVSALLHEHDLSASDIPASGPGGRLLKGDVLAFLGAVPDDYASQLSARLAARSHLDLSDVKPAAPKAPAKETAAAKPALVEKAPPVVHQIAVPVSLAAVVETQRRVQQALGIHLPVSTFVARAVALANEDLPPVQRAATADELFDAVLGVKPGKRGTHGRYVPVIETVGGVVPVKAKKVDVMDEILSMKKAKKAKSVEVTVPGEHVFSLAAQDGEVKRATVFLERVKSALEAEPGRLVL</sequence>
<dbReference type="AlphaFoldDB" id="A0A6G1HUE9"/>
<feature type="compositionally biased region" description="Low complexity" evidence="4">
    <location>
        <begin position="109"/>
        <end position="127"/>
    </location>
</feature>
<keyword evidence="2" id="KW-0450">Lipoyl</keyword>
<protein>
    <recommendedName>
        <fullName evidence="9">Pyruvate dehydrogenase protein x component</fullName>
    </recommendedName>
</protein>
<dbReference type="Gene3D" id="4.10.320.10">
    <property type="entry name" value="E3-binding domain"/>
    <property type="match status" value="1"/>
</dbReference>
<comment type="similarity">
    <text evidence="1">Belongs to the 2-oxoacid dehydrogenase family.</text>
</comment>
<organism evidence="7 8">
    <name type="scientific">Trichodelitschia bisporula</name>
    <dbReference type="NCBI Taxonomy" id="703511"/>
    <lineage>
        <taxon>Eukaryota</taxon>
        <taxon>Fungi</taxon>
        <taxon>Dikarya</taxon>
        <taxon>Ascomycota</taxon>
        <taxon>Pezizomycotina</taxon>
        <taxon>Dothideomycetes</taxon>
        <taxon>Dothideomycetes incertae sedis</taxon>
        <taxon>Phaeotrichales</taxon>
        <taxon>Phaeotrichaceae</taxon>
        <taxon>Trichodelitschia</taxon>
    </lineage>
</organism>
<dbReference type="FunFam" id="2.40.50.100:FF:000010">
    <property type="entry name" value="Acetyltransferase component of pyruvate dehydrogenase complex"/>
    <property type="match status" value="1"/>
</dbReference>
<evidence type="ECO:0008006" key="9">
    <source>
        <dbReference type="Google" id="ProtNLM"/>
    </source>
</evidence>
<evidence type="ECO:0000256" key="3">
    <source>
        <dbReference type="ARBA" id="ARBA00022946"/>
    </source>
</evidence>
<evidence type="ECO:0000313" key="7">
    <source>
        <dbReference type="EMBL" id="KAF2399467.1"/>
    </source>
</evidence>
<dbReference type="Pfam" id="PF02817">
    <property type="entry name" value="E3_binding"/>
    <property type="match status" value="1"/>
</dbReference>
<accession>A0A6G1HUE9</accession>
<feature type="region of interest" description="Disordered" evidence="4">
    <location>
        <begin position="73"/>
        <end position="138"/>
    </location>
</feature>
<keyword evidence="8" id="KW-1185">Reference proteome</keyword>
<evidence type="ECO:0000259" key="5">
    <source>
        <dbReference type="PROSITE" id="PS50968"/>
    </source>
</evidence>
<evidence type="ECO:0000256" key="4">
    <source>
        <dbReference type="SAM" id="MobiDB-lite"/>
    </source>
</evidence>
<feature type="domain" description="Peripheral subunit-binding (PSBD)" evidence="6">
    <location>
        <begin position="137"/>
        <end position="174"/>
    </location>
</feature>
<dbReference type="OrthoDB" id="202158at2759"/>
<reference evidence="7" key="1">
    <citation type="journal article" date="2020" name="Stud. Mycol.">
        <title>101 Dothideomycetes genomes: a test case for predicting lifestyles and emergence of pathogens.</title>
        <authorList>
            <person name="Haridas S."/>
            <person name="Albert R."/>
            <person name="Binder M."/>
            <person name="Bloem J."/>
            <person name="Labutti K."/>
            <person name="Salamov A."/>
            <person name="Andreopoulos B."/>
            <person name="Baker S."/>
            <person name="Barry K."/>
            <person name="Bills G."/>
            <person name="Bluhm B."/>
            <person name="Cannon C."/>
            <person name="Castanera R."/>
            <person name="Culley D."/>
            <person name="Daum C."/>
            <person name="Ezra D."/>
            <person name="Gonzalez J."/>
            <person name="Henrissat B."/>
            <person name="Kuo A."/>
            <person name="Liang C."/>
            <person name="Lipzen A."/>
            <person name="Lutzoni F."/>
            <person name="Magnuson J."/>
            <person name="Mondo S."/>
            <person name="Nolan M."/>
            <person name="Ohm R."/>
            <person name="Pangilinan J."/>
            <person name="Park H.-J."/>
            <person name="Ramirez L."/>
            <person name="Alfaro M."/>
            <person name="Sun H."/>
            <person name="Tritt A."/>
            <person name="Yoshinaga Y."/>
            <person name="Zwiers L.-H."/>
            <person name="Turgeon B."/>
            <person name="Goodwin S."/>
            <person name="Spatafora J."/>
            <person name="Crous P."/>
            <person name="Grigoriev I."/>
        </authorList>
    </citation>
    <scope>NUCLEOTIDE SEQUENCE</scope>
    <source>
        <strain evidence="7">CBS 262.69</strain>
    </source>
</reference>
<dbReference type="PROSITE" id="PS00189">
    <property type="entry name" value="LIPOYL"/>
    <property type="match status" value="1"/>
</dbReference>
<dbReference type="PANTHER" id="PTHR23151:SF82">
    <property type="entry name" value="PYRUVATE DEHYDROGENASE COMPLEX PROTEIN X COMPONENT, MITOCHONDRIAL"/>
    <property type="match status" value="1"/>
</dbReference>
<evidence type="ECO:0000256" key="1">
    <source>
        <dbReference type="ARBA" id="ARBA00007317"/>
    </source>
</evidence>